<organism evidence="4 5">
    <name type="scientific">Oceanibaculum pacificum</name>
    <dbReference type="NCBI Taxonomy" id="580166"/>
    <lineage>
        <taxon>Bacteria</taxon>
        <taxon>Pseudomonadati</taxon>
        <taxon>Pseudomonadota</taxon>
        <taxon>Alphaproteobacteria</taxon>
        <taxon>Rhodospirillales</taxon>
        <taxon>Oceanibaculaceae</taxon>
        <taxon>Oceanibaculum</taxon>
    </lineage>
</organism>
<dbReference type="PIRSF" id="PIRSF018266">
    <property type="entry name" value="FecR"/>
    <property type="match status" value="1"/>
</dbReference>
<evidence type="ECO:0000259" key="3">
    <source>
        <dbReference type="Pfam" id="PF16220"/>
    </source>
</evidence>
<keyword evidence="1" id="KW-1133">Transmembrane helix</keyword>
<dbReference type="AlphaFoldDB" id="A0A154VRZ2"/>
<dbReference type="PANTHER" id="PTHR30273">
    <property type="entry name" value="PERIPLASMIC SIGNAL SENSOR AND SIGMA FACTOR ACTIVATOR FECR-RELATED"/>
    <property type="match status" value="1"/>
</dbReference>
<dbReference type="Proteomes" id="UP000076400">
    <property type="component" value="Unassembled WGS sequence"/>
</dbReference>
<keyword evidence="5" id="KW-1185">Reference proteome</keyword>
<dbReference type="STRING" id="580166.AUP43_03105"/>
<dbReference type="Pfam" id="PF04773">
    <property type="entry name" value="FecR"/>
    <property type="match status" value="1"/>
</dbReference>
<keyword evidence="1" id="KW-0472">Membrane</keyword>
<sequence length="330" mass="35998">MQPDMDDRRQPSSASEWLVALLDQPDDRKLRADFARWIAASAAHARDWEEIAQTYEAMGEVAPLHRAYWADREAVSRPLPTVAPRRKAGRRVGLGLAGVAMAACLTLALLPDMILRWTADYATETAERQTVRLEDGSIVRLGPDSALEIVYTEAERRVRLLEGQAFFEVAANLERPFRVTANAVEATVIGTAFEVRMAHRATRVAVREGSVRVSRDGVVPPVNETLSAGDWARLSWDGGDDGRGHMPAQNVASWLDGQLVVQDLPVAEVVAELRHYYSGIVLVQGDALAGRPLTGVYNLSDPVAAFRAIASAQGASFHQLSPWVVLISGG</sequence>
<evidence type="ECO:0000313" key="5">
    <source>
        <dbReference type="Proteomes" id="UP000076400"/>
    </source>
</evidence>
<feature type="domain" description="FecR N-terminal" evidence="3">
    <location>
        <begin position="14"/>
        <end position="53"/>
    </location>
</feature>
<evidence type="ECO:0000256" key="1">
    <source>
        <dbReference type="SAM" id="Phobius"/>
    </source>
</evidence>
<proteinExistence type="predicted"/>
<dbReference type="PANTHER" id="PTHR30273:SF2">
    <property type="entry name" value="PROTEIN FECR"/>
    <property type="match status" value="1"/>
</dbReference>
<dbReference type="InterPro" id="IPR012373">
    <property type="entry name" value="Ferrdict_sens_TM"/>
</dbReference>
<dbReference type="InterPro" id="IPR032623">
    <property type="entry name" value="FecR_N"/>
</dbReference>
<name>A0A154VRZ2_9PROT</name>
<dbReference type="GO" id="GO:0016989">
    <property type="term" value="F:sigma factor antagonist activity"/>
    <property type="evidence" value="ECO:0007669"/>
    <property type="project" value="TreeGrafter"/>
</dbReference>
<accession>A0A154VRZ2</accession>
<dbReference type="Gene3D" id="2.60.120.1440">
    <property type="match status" value="1"/>
</dbReference>
<evidence type="ECO:0008006" key="6">
    <source>
        <dbReference type="Google" id="ProtNLM"/>
    </source>
</evidence>
<dbReference type="Pfam" id="PF16220">
    <property type="entry name" value="DUF4880"/>
    <property type="match status" value="1"/>
</dbReference>
<dbReference type="InterPro" id="IPR006860">
    <property type="entry name" value="FecR"/>
</dbReference>
<evidence type="ECO:0000259" key="2">
    <source>
        <dbReference type="Pfam" id="PF04773"/>
    </source>
</evidence>
<dbReference type="OrthoDB" id="1098280at2"/>
<reference evidence="4 5" key="1">
    <citation type="submission" date="2015-12" db="EMBL/GenBank/DDBJ databases">
        <title>Genome sequence of Oceanibaculum pacificum MCCC 1A02656.</title>
        <authorList>
            <person name="Lu L."/>
            <person name="Lai Q."/>
            <person name="Shao Z."/>
            <person name="Qian P."/>
        </authorList>
    </citation>
    <scope>NUCLEOTIDE SEQUENCE [LARGE SCALE GENOMIC DNA]</scope>
    <source>
        <strain evidence="4 5">MCCC 1A02656</strain>
    </source>
</reference>
<protein>
    <recommendedName>
        <fullName evidence="6">FecR protein domain-containing protein</fullName>
    </recommendedName>
</protein>
<feature type="transmembrane region" description="Helical" evidence="1">
    <location>
        <begin position="92"/>
        <end position="110"/>
    </location>
</feature>
<keyword evidence="1" id="KW-0812">Transmembrane</keyword>
<gene>
    <name evidence="4" type="ORF">AUP43_03105</name>
</gene>
<evidence type="ECO:0000313" key="4">
    <source>
        <dbReference type="EMBL" id="KZD04107.1"/>
    </source>
</evidence>
<dbReference type="EMBL" id="LPXN01000138">
    <property type="protein sequence ID" value="KZD04107.1"/>
    <property type="molecule type" value="Genomic_DNA"/>
</dbReference>
<feature type="domain" description="FecR protein" evidence="2">
    <location>
        <begin position="120"/>
        <end position="212"/>
    </location>
</feature>
<comment type="caution">
    <text evidence="4">The sequence shown here is derived from an EMBL/GenBank/DDBJ whole genome shotgun (WGS) entry which is preliminary data.</text>
</comment>